<evidence type="ECO:0000259" key="11">
    <source>
        <dbReference type="PROSITE" id="PS50002"/>
    </source>
</evidence>
<dbReference type="Proteomes" id="UP000646548">
    <property type="component" value="Unassembled WGS sequence"/>
</dbReference>
<accession>A0A834FED8</accession>
<dbReference type="Pfam" id="PF14604">
    <property type="entry name" value="SH3_9"/>
    <property type="match status" value="1"/>
</dbReference>
<dbReference type="FunFam" id="2.30.30.40:FF:000009">
    <property type="entry name" value="Breast cancer anti-estrogen resistance 1"/>
    <property type="match status" value="1"/>
</dbReference>
<dbReference type="FunFam" id="1.20.120.230:FF:000029">
    <property type="entry name" value="Cas scaffold protein family member 4"/>
    <property type="match status" value="1"/>
</dbReference>
<feature type="compositionally biased region" description="Basic and acidic residues" evidence="10">
    <location>
        <begin position="632"/>
        <end position="649"/>
    </location>
</feature>
<dbReference type="GO" id="GO:0016477">
    <property type="term" value="P:cell migration"/>
    <property type="evidence" value="ECO:0007669"/>
    <property type="project" value="TreeGrafter"/>
</dbReference>
<proteinExistence type="inferred from homology"/>
<reference evidence="12" key="1">
    <citation type="journal article" name="BMC Genomics">
        <title>Long-read sequencing and de novo genome assembly of marine medaka (Oryzias melastigma).</title>
        <authorList>
            <person name="Liang P."/>
            <person name="Saqib H.S.A."/>
            <person name="Ni X."/>
            <person name="Shen Y."/>
        </authorList>
    </citation>
    <scope>NUCLEOTIDE SEQUENCE</scope>
    <source>
        <strain evidence="12">Bigg-433</strain>
    </source>
</reference>
<evidence type="ECO:0000256" key="9">
    <source>
        <dbReference type="PROSITE-ProRule" id="PRU00192"/>
    </source>
</evidence>
<evidence type="ECO:0000256" key="5">
    <source>
        <dbReference type="ARBA" id="ARBA00022490"/>
    </source>
</evidence>
<dbReference type="Gene3D" id="1.20.120.230">
    <property type="entry name" value="Alpha-catenin/vinculin-like"/>
    <property type="match status" value="1"/>
</dbReference>
<dbReference type="InterPro" id="IPR021901">
    <property type="entry name" value="CAS_C"/>
</dbReference>
<protein>
    <submittedName>
        <fullName evidence="12">Cas scaffolding protein family member 4</fullName>
    </submittedName>
</protein>
<organism evidence="12 13">
    <name type="scientific">Oryzias melastigma</name>
    <name type="common">Marine medaka</name>
    <dbReference type="NCBI Taxonomy" id="30732"/>
    <lineage>
        <taxon>Eukaryota</taxon>
        <taxon>Metazoa</taxon>
        <taxon>Chordata</taxon>
        <taxon>Craniata</taxon>
        <taxon>Vertebrata</taxon>
        <taxon>Euteleostomi</taxon>
        <taxon>Actinopterygii</taxon>
        <taxon>Neopterygii</taxon>
        <taxon>Teleostei</taxon>
        <taxon>Neoteleostei</taxon>
        <taxon>Acanthomorphata</taxon>
        <taxon>Ovalentaria</taxon>
        <taxon>Atherinomorphae</taxon>
        <taxon>Beloniformes</taxon>
        <taxon>Adrianichthyidae</taxon>
        <taxon>Oryziinae</taxon>
        <taxon>Oryzias</taxon>
    </lineage>
</organism>
<name>A0A834FED8_ORYME</name>
<comment type="similarity">
    <text evidence="3">Belongs to the CAS family.</text>
</comment>
<dbReference type="SMART" id="SM00326">
    <property type="entry name" value="SH3"/>
    <property type="match status" value="1"/>
</dbReference>
<feature type="compositionally biased region" description="Low complexity" evidence="10">
    <location>
        <begin position="398"/>
        <end position="429"/>
    </location>
</feature>
<feature type="compositionally biased region" description="Polar residues" evidence="10">
    <location>
        <begin position="652"/>
        <end position="678"/>
    </location>
</feature>
<dbReference type="Pfam" id="PF12026">
    <property type="entry name" value="CAS_C"/>
    <property type="match status" value="1"/>
</dbReference>
<dbReference type="GO" id="GO:0007155">
    <property type="term" value="P:cell adhesion"/>
    <property type="evidence" value="ECO:0007669"/>
    <property type="project" value="UniProtKB-KW"/>
</dbReference>
<dbReference type="PANTHER" id="PTHR10654">
    <property type="entry name" value="CAS SCAFFOLDING PROTEIN"/>
    <property type="match status" value="1"/>
</dbReference>
<feature type="compositionally biased region" description="Basic and acidic residues" evidence="10">
    <location>
        <begin position="609"/>
        <end position="621"/>
    </location>
</feature>
<dbReference type="FunFam" id="1.20.120.830:FF:000001">
    <property type="entry name" value="BCAR1 scaffold protein, Cas family member"/>
    <property type="match status" value="1"/>
</dbReference>
<keyword evidence="7" id="KW-0130">Cell adhesion</keyword>
<evidence type="ECO:0000256" key="7">
    <source>
        <dbReference type="ARBA" id="ARBA00022889"/>
    </source>
</evidence>
<dbReference type="AlphaFoldDB" id="A0A834FED8"/>
<dbReference type="GO" id="GO:0005737">
    <property type="term" value="C:cytoplasm"/>
    <property type="evidence" value="ECO:0007669"/>
    <property type="project" value="UniProtKB-SubCell"/>
</dbReference>
<dbReference type="EMBL" id="WKFB01000207">
    <property type="protein sequence ID" value="KAF6731821.1"/>
    <property type="molecule type" value="Genomic_DNA"/>
</dbReference>
<keyword evidence="5" id="KW-0963">Cytoplasm</keyword>
<feature type="compositionally biased region" description="Basic and acidic residues" evidence="10">
    <location>
        <begin position="380"/>
        <end position="393"/>
    </location>
</feature>
<evidence type="ECO:0000256" key="1">
    <source>
        <dbReference type="ARBA" id="ARBA00004246"/>
    </source>
</evidence>
<dbReference type="Gene3D" id="1.20.120.830">
    <property type="entry name" value="Serine-rich domain"/>
    <property type="match status" value="1"/>
</dbReference>
<feature type="domain" description="SH3" evidence="11">
    <location>
        <begin position="1"/>
        <end position="62"/>
    </location>
</feature>
<dbReference type="GO" id="GO:0007169">
    <property type="term" value="P:cell surface receptor protein tyrosine kinase signaling pathway"/>
    <property type="evidence" value="ECO:0007669"/>
    <property type="project" value="TreeGrafter"/>
</dbReference>
<feature type="region of interest" description="Disordered" evidence="10">
    <location>
        <begin position="380"/>
        <end position="437"/>
    </location>
</feature>
<sequence length="796" mass="88888">MNKLAKALYDNTAECAEELAFRRGDILTVLDQNVSGTSEWWRCKLYGRHGLAPANRLELLPQAATTENIINQEAERTIDSAQNIYQIPSVPRQVTSPVYEPMKAIYKVPSAPPSASKCSAFQHSPGESDADKPSFFSISSSPKGDVYDIPSQPRLACFFTESLVSRSPKHLVVSNSELDRKFGSPEKLRPNSPGDFEICAAPPPLAPDPNYDIPVPSSTELQHKVITGYSTLPNLRTPEWIYDVPAGLPQHSYNSLSSKTICSQPYNTNSLRFPLIKGDNPAASFYDIPKPSSLEVLSPPRLLQRVPSFEKPPTPQLNEEFVYDVPPRKEELIQGASDITCENQLPECWRNSSNTSELKRVRQQRMRNFMECMSFHGFSRSEEQEAPERERRRTLFQSSRDSQRISTASSSSTSSSTSSCDSLALSSSSPEPLPEVTLSPDEVCHKLSELQNSVVQAVPQLMVFVSSSWRYQEHLRKHLKEIKDATELISRSLICFLNFTLDIKGNARRLTDINLQTRLYKQLSIVEDSGVILQQTVRDLNSTGWPLDKLCQNPGQVQSPDQLDRFVMVARTVPDDVKRLVSIINANSKLLFRVPQKSAEPVSSPAPGEAKKCSDENKQEDSMEDSNDYVELEAKIEEKKPKEIKETEKVTPASQTTCPDEQHPSSDSGNGTEAHQASPMSEHCRLYFGALQKAIGGFVGSVRDGQPPEKFISQSKLVIMVGQRLVDTLCREAQREKPNQTLLCKSNHLCALLKQLAVATKKAALHFPDKQALCEAQEFAKELAQRAQHFRISLDI</sequence>
<dbReference type="GO" id="GO:0005925">
    <property type="term" value="C:focal adhesion"/>
    <property type="evidence" value="ECO:0007669"/>
    <property type="project" value="UniProtKB-SubCell"/>
</dbReference>
<dbReference type="InterPro" id="IPR036028">
    <property type="entry name" value="SH3-like_dom_sf"/>
</dbReference>
<evidence type="ECO:0000256" key="4">
    <source>
        <dbReference type="ARBA" id="ARBA00022443"/>
    </source>
</evidence>
<dbReference type="PROSITE" id="PS50002">
    <property type="entry name" value="SH3"/>
    <property type="match status" value="1"/>
</dbReference>
<feature type="region of interest" description="Disordered" evidence="10">
    <location>
        <begin position="111"/>
        <end position="137"/>
    </location>
</feature>
<evidence type="ECO:0000256" key="6">
    <source>
        <dbReference type="ARBA" id="ARBA00022553"/>
    </source>
</evidence>
<dbReference type="InterPro" id="IPR038319">
    <property type="entry name" value="Serine_rich_sf"/>
</dbReference>
<dbReference type="Pfam" id="PF08824">
    <property type="entry name" value="Serine_rich"/>
    <property type="match status" value="1"/>
</dbReference>
<evidence type="ECO:0000313" key="13">
    <source>
        <dbReference type="Proteomes" id="UP000646548"/>
    </source>
</evidence>
<dbReference type="SUPFAM" id="SSF50044">
    <property type="entry name" value="SH3-domain"/>
    <property type="match status" value="1"/>
</dbReference>
<evidence type="ECO:0000256" key="3">
    <source>
        <dbReference type="ARBA" id="ARBA00007848"/>
    </source>
</evidence>
<comment type="caution">
    <text evidence="12">The sequence shown here is derived from an EMBL/GenBank/DDBJ whole genome shotgun (WGS) entry which is preliminary data.</text>
</comment>
<dbReference type="InterPro" id="IPR014928">
    <property type="entry name" value="Serine_rich_dom"/>
</dbReference>
<gene>
    <name evidence="12" type="ORF">FQA47_020768</name>
</gene>
<evidence type="ECO:0000256" key="10">
    <source>
        <dbReference type="SAM" id="MobiDB-lite"/>
    </source>
</evidence>
<keyword evidence="8" id="KW-0965">Cell junction</keyword>
<evidence type="ECO:0000256" key="2">
    <source>
        <dbReference type="ARBA" id="ARBA00004496"/>
    </source>
</evidence>
<evidence type="ECO:0000256" key="8">
    <source>
        <dbReference type="ARBA" id="ARBA00022949"/>
    </source>
</evidence>
<keyword evidence="4 9" id="KW-0728">SH3 domain</keyword>
<dbReference type="InterPro" id="IPR001452">
    <property type="entry name" value="SH3_domain"/>
</dbReference>
<dbReference type="Gene3D" id="2.30.30.40">
    <property type="entry name" value="SH3 Domains"/>
    <property type="match status" value="1"/>
</dbReference>
<feature type="region of interest" description="Disordered" evidence="10">
    <location>
        <begin position="596"/>
        <end position="678"/>
    </location>
</feature>
<dbReference type="PANTHER" id="PTHR10654:SF19">
    <property type="entry name" value="CAS SCAFFOLDING PROTEIN FAMILY MEMBER 4"/>
    <property type="match status" value="1"/>
</dbReference>
<keyword evidence="6" id="KW-0597">Phosphoprotein</keyword>
<dbReference type="InterPro" id="IPR037362">
    <property type="entry name" value="CAS_fam"/>
</dbReference>
<evidence type="ECO:0000313" key="12">
    <source>
        <dbReference type="EMBL" id="KAF6731821.1"/>
    </source>
</evidence>
<comment type="subcellular location">
    <subcellularLocation>
        <location evidence="1">Cell junction</location>
        <location evidence="1">Focal adhesion</location>
    </subcellularLocation>
    <subcellularLocation>
        <location evidence="2">Cytoplasm</location>
    </subcellularLocation>
</comment>
<dbReference type="GO" id="GO:0005886">
    <property type="term" value="C:plasma membrane"/>
    <property type="evidence" value="ECO:0007669"/>
    <property type="project" value="TreeGrafter"/>
</dbReference>
<feature type="compositionally biased region" description="Acidic residues" evidence="10">
    <location>
        <begin position="622"/>
        <end position="631"/>
    </location>
</feature>